<reference evidence="1" key="1">
    <citation type="submission" date="2019-08" db="EMBL/GenBank/DDBJ databases">
        <authorList>
            <person name="Kucharzyk K."/>
            <person name="Murdoch R.W."/>
            <person name="Higgins S."/>
            <person name="Loffler F."/>
        </authorList>
    </citation>
    <scope>NUCLEOTIDE SEQUENCE</scope>
</reference>
<protein>
    <submittedName>
        <fullName evidence="1">Uncharacterized protein</fullName>
    </submittedName>
</protein>
<proteinExistence type="predicted"/>
<name>A0A644XVG0_9ZZZZ</name>
<evidence type="ECO:0000313" key="1">
    <source>
        <dbReference type="EMBL" id="MPM20069.1"/>
    </source>
</evidence>
<sequence>MDIHVFRTRSGNFVYEFLGLNNHQVHIQRLARPFFQQVQNREPKRNIGNKNTVHDIKVYPIGFAPIQHFDIFFKI</sequence>
<organism evidence="1">
    <name type="scientific">bioreactor metagenome</name>
    <dbReference type="NCBI Taxonomy" id="1076179"/>
    <lineage>
        <taxon>unclassified sequences</taxon>
        <taxon>metagenomes</taxon>
        <taxon>ecological metagenomes</taxon>
    </lineage>
</organism>
<accession>A0A644XVG0</accession>
<gene>
    <name evidence="1" type="ORF">SDC9_66496</name>
</gene>
<dbReference type="AlphaFoldDB" id="A0A644XVG0"/>
<dbReference type="EMBL" id="VSSQ01003304">
    <property type="protein sequence ID" value="MPM20069.1"/>
    <property type="molecule type" value="Genomic_DNA"/>
</dbReference>
<comment type="caution">
    <text evidence="1">The sequence shown here is derived from an EMBL/GenBank/DDBJ whole genome shotgun (WGS) entry which is preliminary data.</text>
</comment>